<reference evidence="2" key="3">
    <citation type="submission" date="2025-09" db="UniProtKB">
        <authorList>
            <consortium name="Ensembl"/>
        </authorList>
    </citation>
    <scope>IDENTIFICATION</scope>
</reference>
<dbReference type="AlphaFoldDB" id="A0A665ULL8"/>
<dbReference type="Proteomes" id="UP000472264">
    <property type="component" value="Chromosome 6"/>
</dbReference>
<evidence type="ECO:0000313" key="3">
    <source>
        <dbReference type="Proteomes" id="UP000472264"/>
    </source>
</evidence>
<dbReference type="InParanoid" id="A0A665ULL8"/>
<reference evidence="2" key="2">
    <citation type="submission" date="2025-08" db="UniProtKB">
        <authorList>
            <consortium name="Ensembl"/>
        </authorList>
    </citation>
    <scope>IDENTIFICATION</scope>
</reference>
<proteinExistence type="predicted"/>
<keyword evidence="3" id="KW-1185">Reference proteome</keyword>
<evidence type="ECO:0000256" key="1">
    <source>
        <dbReference type="SAM" id="MobiDB-lite"/>
    </source>
</evidence>
<reference evidence="2" key="1">
    <citation type="submission" date="2021-04" db="EMBL/GenBank/DDBJ databases">
        <authorList>
            <consortium name="Wellcome Sanger Institute Data Sharing"/>
        </authorList>
    </citation>
    <scope>NUCLEOTIDE SEQUENCE [LARGE SCALE GENOMIC DNA]</scope>
</reference>
<accession>A0A665ULL8</accession>
<feature type="compositionally biased region" description="Polar residues" evidence="1">
    <location>
        <begin position="92"/>
        <end position="103"/>
    </location>
</feature>
<feature type="region of interest" description="Disordered" evidence="1">
    <location>
        <begin position="72"/>
        <end position="103"/>
    </location>
</feature>
<dbReference type="Ensembl" id="ENSENLT00000020943.1">
    <property type="protein sequence ID" value="ENSENLP00000020221.1"/>
    <property type="gene ID" value="ENSENLG00000009229.1"/>
</dbReference>
<name>A0A665ULL8_ECHNA</name>
<evidence type="ECO:0000313" key="2">
    <source>
        <dbReference type="Ensembl" id="ENSENLP00000020221.1"/>
    </source>
</evidence>
<protein>
    <submittedName>
        <fullName evidence="2">Uncharacterized protein</fullName>
    </submittedName>
</protein>
<dbReference type="OMA" id="QERGFII"/>
<sequence>MLKLGTWVSLIQINHFRGLRAKPQPAGYATKPSLPMAVATSVHIAKLNSVLGVEDECLCGQIRLCGYATCAENNKKSSPNPGRGSTARGLVSSVSSKTSQGPI</sequence>
<organism evidence="2 3">
    <name type="scientific">Echeneis naucrates</name>
    <name type="common">Live sharksucker</name>
    <dbReference type="NCBI Taxonomy" id="173247"/>
    <lineage>
        <taxon>Eukaryota</taxon>
        <taxon>Metazoa</taxon>
        <taxon>Chordata</taxon>
        <taxon>Craniata</taxon>
        <taxon>Vertebrata</taxon>
        <taxon>Euteleostomi</taxon>
        <taxon>Actinopterygii</taxon>
        <taxon>Neopterygii</taxon>
        <taxon>Teleostei</taxon>
        <taxon>Neoteleostei</taxon>
        <taxon>Acanthomorphata</taxon>
        <taxon>Carangaria</taxon>
        <taxon>Carangiformes</taxon>
        <taxon>Echeneidae</taxon>
        <taxon>Echeneis</taxon>
    </lineage>
</organism>